<dbReference type="GO" id="GO:0005886">
    <property type="term" value="C:plasma membrane"/>
    <property type="evidence" value="ECO:0007669"/>
    <property type="project" value="UniProtKB-SubCell"/>
</dbReference>
<feature type="transmembrane region" description="Helical" evidence="9">
    <location>
        <begin position="396"/>
        <end position="420"/>
    </location>
</feature>
<dbReference type="InterPro" id="IPR006668">
    <property type="entry name" value="Mg_transptr_MgtE_intracell_dom"/>
</dbReference>
<dbReference type="InterPro" id="IPR036739">
    <property type="entry name" value="SLC41_membr_dom_sf"/>
</dbReference>
<dbReference type="Pfam" id="PF01769">
    <property type="entry name" value="MgtE"/>
    <property type="match status" value="1"/>
</dbReference>
<keyword evidence="3 9" id="KW-0813">Transport</keyword>
<dbReference type="HOGENOM" id="CLU_037408_1_0_5"/>
<dbReference type="SUPFAM" id="SSF54631">
    <property type="entry name" value="CBS-domain pair"/>
    <property type="match status" value="1"/>
</dbReference>
<dbReference type="Gene3D" id="1.25.60.10">
    <property type="entry name" value="MgtE N-terminal domain-like"/>
    <property type="match status" value="1"/>
</dbReference>
<name>A0A0B7J094_9RICK</name>
<dbReference type="SUPFAM" id="SSF161093">
    <property type="entry name" value="MgtE membrane domain-like"/>
    <property type="match status" value="1"/>
</dbReference>
<dbReference type="SMART" id="SM00924">
    <property type="entry name" value="MgtE_N"/>
    <property type="match status" value="1"/>
</dbReference>
<reference evidence="11 12" key="1">
    <citation type="submission" date="2015-01" db="EMBL/GenBank/DDBJ databases">
        <title>Draft genome sequence of Rickettsia monacensis strain IrR/Munich.</title>
        <authorList>
            <person name="Felsheim R.F."/>
            <person name="Johnson S.L."/>
            <person name="Kurtti T.J."/>
            <person name="Munderloh U.G."/>
        </authorList>
    </citation>
    <scope>NUCLEOTIDE SEQUENCE [LARGE SCALE GENOMIC DNA]</scope>
    <source>
        <strain evidence="11 12">IrR/Munich</strain>
    </source>
</reference>
<dbReference type="GO" id="GO:0046872">
    <property type="term" value="F:metal ion binding"/>
    <property type="evidence" value="ECO:0007669"/>
    <property type="project" value="UniProtKB-KW"/>
</dbReference>
<evidence type="ECO:0000259" key="10">
    <source>
        <dbReference type="PROSITE" id="PS51371"/>
    </source>
</evidence>
<keyword evidence="6 9" id="KW-1133">Transmembrane helix</keyword>
<evidence type="ECO:0000256" key="8">
    <source>
        <dbReference type="PROSITE-ProRule" id="PRU00703"/>
    </source>
</evidence>
<evidence type="ECO:0000256" key="5">
    <source>
        <dbReference type="ARBA" id="ARBA00022842"/>
    </source>
</evidence>
<sequence length="456" mass="50611">MPNFNIFKSILPDHHDQFAEIFDQINDLIEDHNYDAAASRLAKLHYADLADFLDNLNNKTYKIIIPLLQDEIKPETLVSLNAYSKPIIIETLGIKKSAELINKLVIEDAIEVVIDLDDDIKDLILSNLTKEKKHQITVGCTYPENTVGRVIERDFINLQEGWTVEESLNFIKNVKNDFYAAIVTDNKLRPIGIISLSTLIKGKKNELIKDLMSKDFKLADAFTDLNELSFIFRQYALTIVPVVNKSGKLVGSVSIDNIIYIIEEQAGKDILSLSGVHTQDTFFNVFYTVKHRFPWLFVNLITACMTSLIINHFNDTIAKLVTLAATMPIVASMGGNAGTQAMTVTVRALANKDIHYNNVNKVILKEIAVSAFNGFVLAIIGAGLSFVMLLDLNLSVIFAIAVILNFLVAGLFGSAIPIILHYFDIDPAAGSGVFLTTITDALGFLTFLSLAHIFLV</sequence>
<dbReference type="NCBIfam" id="TIGR00400">
    <property type="entry name" value="mgtE"/>
    <property type="match status" value="1"/>
</dbReference>
<comment type="similarity">
    <text evidence="2 9">Belongs to the SLC41A transporter family.</text>
</comment>
<keyword evidence="12" id="KW-1185">Reference proteome</keyword>
<evidence type="ECO:0000256" key="6">
    <source>
        <dbReference type="ARBA" id="ARBA00022989"/>
    </source>
</evidence>
<comment type="subunit">
    <text evidence="9">Homodimer.</text>
</comment>
<dbReference type="RefSeq" id="WP_023507890.1">
    <property type="nucleotide sequence ID" value="NZ_LN794217.1"/>
</dbReference>
<dbReference type="InterPro" id="IPR000644">
    <property type="entry name" value="CBS_dom"/>
</dbReference>
<dbReference type="InterPro" id="IPR006667">
    <property type="entry name" value="SLC41_membr_dom"/>
</dbReference>
<dbReference type="Proteomes" id="UP000018149">
    <property type="component" value="Chromosome I"/>
</dbReference>
<keyword evidence="7 9" id="KW-0472">Membrane</keyword>
<keyword evidence="5 9" id="KW-0460">Magnesium</keyword>
<dbReference type="PROSITE" id="PS51371">
    <property type="entry name" value="CBS"/>
    <property type="match status" value="2"/>
</dbReference>
<dbReference type="Pfam" id="PF00571">
    <property type="entry name" value="CBS"/>
    <property type="match status" value="2"/>
</dbReference>
<evidence type="ECO:0000313" key="11">
    <source>
        <dbReference type="EMBL" id="CEO17486.1"/>
    </source>
</evidence>
<dbReference type="AlphaFoldDB" id="A0A0B7J094"/>
<dbReference type="InterPro" id="IPR006669">
    <property type="entry name" value="MgtE_transporter"/>
</dbReference>
<comment type="function">
    <text evidence="9">Acts as a magnesium transporter.</text>
</comment>
<keyword evidence="9" id="KW-0479">Metal-binding</keyword>
<feature type="domain" description="CBS" evidence="10">
    <location>
        <begin position="212"/>
        <end position="270"/>
    </location>
</feature>
<comment type="caution">
    <text evidence="9">Lacks conserved residue(s) required for the propagation of feature annotation.</text>
</comment>
<dbReference type="Gene3D" id="3.10.580.10">
    <property type="entry name" value="CBS-domain"/>
    <property type="match status" value="1"/>
</dbReference>
<dbReference type="CDD" id="cd04606">
    <property type="entry name" value="CBS_pair_Mg_transporter"/>
    <property type="match status" value="1"/>
</dbReference>
<dbReference type="KEGG" id="rmc:RMONA_05555"/>
<proteinExistence type="inferred from homology"/>
<evidence type="ECO:0000256" key="4">
    <source>
        <dbReference type="ARBA" id="ARBA00022692"/>
    </source>
</evidence>
<dbReference type="SUPFAM" id="SSF158791">
    <property type="entry name" value="MgtE N-terminal domain-like"/>
    <property type="match status" value="1"/>
</dbReference>
<evidence type="ECO:0000256" key="7">
    <source>
        <dbReference type="ARBA" id="ARBA00023136"/>
    </source>
</evidence>
<evidence type="ECO:0000256" key="2">
    <source>
        <dbReference type="ARBA" id="ARBA00009749"/>
    </source>
</evidence>
<dbReference type="EMBL" id="LN794217">
    <property type="protein sequence ID" value="CEO17486.1"/>
    <property type="molecule type" value="Genomic_DNA"/>
</dbReference>
<organism evidence="11 12">
    <name type="scientific">Rickettsia monacensis</name>
    <dbReference type="NCBI Taxonomy" id="109232"/>
    <lineage>
        <taxon>Bacteria</taxon>
        <taxon>Pseudomonadati</taxon>
        <taxon>Pseudomonadota</taxon>
        <taxon>Alphaproteobacteria</taxon>
        <taxon>Rickettsiales</taxon>
        <taxon>Rickettsiaceae</taxon>
        <taxon>Rickettsieae</taxon>
        <taxon>Rickettsia</taxon>
        <taxon>spotted fever group</taxon>
    </lineage>
</organism>
<dbReference type="PANTHER" id="PTHR43773:SF1">
    <property type="entry name" value="MAGNESIUM TRANSPORTER MGTE"/>
    <property type="match status" value="1"/>
</dbReference>
<dbReference type="GO" id="GO:0015095">
    <property type="term" value="F:magnesium ion transmembrane transporter activity"/>
    <property type="evidence" value="ECO:0007669"/>
    <property type="project" value="UniProtKB-UniRule"/>
</dbReference>
<gene>
    <name evidence="11" type="ORF">RMONA_05555</name>
</gene>
<protein>
    <recommendedName>
        <fullName evidence="9">Magnesium transporter MgtE</fullName>
    </recommendedName>
</protein>
<evidence type="ECO:0000256" key="9">
    <source>
        <dbReference type="RuleBase" id="RU362011"/>
    </source>
</evidence>
<comment type="subcellular location">
    <subcellularLocation>
        <location evidence="9">Cell membrane</location>
        <topology evidence="9">Multi-pass membrane protein</topology>
    </subcellularLocation>
    <subcellularLocation>
        <location evidence="1">Membrane</location>
        <topology evidence="1">Multi-pass membrane protein</topology>
    </subcellularLocation>
</comment>
<evidence type="ECO:0000256" key="3">
    <source>
        <dbReference type="ARBA" id="ARBA00022448"/>
    </source>
</evidence>
<dbReference type="Pfam" id="PF03448">
    <property type="entry name" value="MgtE_N"/>
    <property type="match status" value="1"/>
</dbReference>
<feature type="transmembrane region" description="Helical" evidence="9">
    <location>
        <begin position="367"/>
        <end position="390"/>
    </location>
</feature>
<keyword evidence="4 9" id="KW-0812">Transmembrane</keyword>
<dbReference type="InterPro" id="IPR046342">
    <property type="entry name" value="CBS_dom_sf"/>
</dbReference>
<feature type="transmembrane region" description="Helical" evidence="9">
    <location>
        <begin position="293"/>
        <end position="310"/>
    </location>
</feature>
<keyword evidence="9" id="KW-1003">Cell membrane</keyword>
<dbReference type="PANTHER" id="PTHR43773">
    <property type="entry name" value="MAGNESIUM TRANSPORTER MGTE"/>
    <property type="match status" value="1"/>
</dbReference>
<accession>A0A0B7J094</accession>
<keyword evidence="8" id="KW-0129">CBS domain</keyword>
<feature type="domain" description="CBS" evidence="10">
    <location>
        <begin position="151"/>
        <end position="211"/>
    </location>
</feature>
<feature type="transmembrane region" description="Helical" evidence="9">
    <location>
        <begin position="432"/>
        <end position="455"/>
    </location>
</feature>
<dbReference type="InterPro" id="IPR038076">
    <property type="entry name" value="MgtE_N_sf"/>
</dbReference>
<dbReference type="Gene3D" id="1.10.357.20">
    <property type="entry name" value="SLC41 divalent cation transporters, integral membrane domain"/>
    <property type="match status" value="1"/>
</dbReference>
<evidence type="ECO:0000256" key="1">
    <source>
        <dbReference type="ARBA" id="ARBA00004141"/>
    </source>
</evidence>
<evidence type="ECO:0000313" key="12">
    <source>
        <dbReference type="Proteomes" id="UP000018149"/>
    </source>
</evidence>